<feature type="compositionally biased region" description="Polar residues" evidence="1">
    <location>
        <begin position="295"/>
        <end position="316"/>
    </location>
</feature>
<feature type="region of interest" description="Disordered" evidence="1">
    <location>
        <begin position="295"/>
        <end position="327"/>
    </location>
</feature>
<evidence type="ECO:0000256" key="1">
    <source>
        <dbReference type="SAM" id="MobiDB-lite"/>
    </source>
</evidence>
<dbReference type="Gene3D" id="1.10.490.10">
    <property type="entry name" value="Globins"/>
    <property type="match status" value="1"/>
</dbReference>
<keyword evidence="5" id="KW-1185">Reference proteome</keyword>
<name>A0A372IP24_9BACT</name>
<dbReference type="InterPro" id="IPR044398">
    <property type="entry name" value="Globin-sensor_dom"/>
</dbReference>
<dbReference type="SUPFAM" id="SSF46458">
    <property type="entry name" value="Globin-like"/>
    <property type="match status" value="1"/>
</dbReference>
<feature type="domain" description="DosC CZB-like middle" evidence="3">
    <location>
        <begin position="194"/>
        <end position="268"/>
    </location>
</feature>
<feature type="domain" description="Globin-sensor" evidence="2">
    <location>
        <begin position="41"/>
        <end position="166"/>
    </location>
</feature>
<dbReference type="Pfam" id="PF21118">
    <property type="entry name" value="DosC_2nd"/>
    <property type="match status" value="1"/>
</dbReference>
<evidence type="ECO:0000259" key="2">
    <source>
        <dbReference type="Pfam" id="PF11563"/>
    </source>
</evidence>
<evidence type="ECO:0000313" key="4">
    <source>
        <dbReference type="EMBL" id="RFU16628.1"/>
    </source>
</evidence>
<dbReference type="GO" id="GO:0020037">
    <property type="term" value="F:heme binding"/>
    <property type="evidence" value="ECO:0007669"/>
    <property type="project" value="InterPro"/>
</dbReference>
<protein>
    <submittedName>
        <fullName evidence="4">Uncharacterized protein</fullName>
    </submittedName>
</protein>
<dbReference type="Pfam" id="PF11563">
    <property type="entry name" value="Protoglobin"/>
    <property type="match status" value="1"/>
</dbReference>
<dbReference type="GO" id="GO:0019825">
    <property type="term" value="F:oxygen binding"/>
    <property type="evidence" value="ECO:0007669"/>
    <property type="project" value="InterPro"/>
</dbReference>
<reference evidence="4 5" key="1">
    <citation type="submission" date="2018-08" db="EMBL/GenBank/DDBJ databases">
        <title>Acidipila sp. 4G-K13, an acidobacterium isolated from forest soil.</title>
        <authorList>
            <person name="Gao Z.-H."/>
            <person name="Qiu L.-H."/>
        </authorList>
    </citation>
    <scope>NUCLEOTIDE SEQUENCE [LARGE SCALE GENOMIC DNA]</scope>
    <source>
        <strain evidence="4 5">4G-K13</strain>
    </source>
</reference>
<sequence length="327" mass="37169">MANFQRRNIHLPTLEAEALRETAAEWQAYVSSVDTRCREILHRILTDHIQDLCDRYVAFLTKDREIASVIPTDAGRQEITELFLKWIEHLLMLDPDAVDEYCERQKEVGRMMARIGLPPYALSRSMRKLKLWFISHLGTLPLSSEQLLETVKCLVFIIDISVEIRAASFYSRQAKHARLEETYRLQALCQNLAMEKERQRAALMEWVQHILTSFCQSGDIQCLPLLGKSDFGLWLDHKARLLFEGAMEVGVIVDAVTRIDTDLVPALESAVYAERNVVGSLIAYSAGDSLRQIQPEQSFRSPSGNRKWPRSTNLPAQSALPADGVDA</sequence>
<accession>A0A372IP24</accession>
<comment type="caution">
    <text evidence="4">The sequence shown here is derived from an EMBL/GenBank/DDBJ whole genome shotgun (WGS) entry which is preliminary data.</text>
</comment>
<dbReference type="Proteomes" id="UP000264702">
    <property type="component" value="Unassembled WGS sequence"/>
</dbReference>
<dbReference type="InterPro" id="IPR048442">
    <property type="entry name" value="DosC_2nd"/>
</dbReference>
<proteinExistence type="predicted"/>
<dbReference type="EMBL" id="QVQT01000003">
    <property type="protein sequence ID" value="RFU16628.1"/>
    <property type="molecule type" value="Genomic_DNA"/>
</dbReference>
<evidence type="ECO:0000313" key="5">
    <source>
        <dbReference type="Proteomes" id="UP000264702"/>
    </source>
</evidence>
<dbReference type="AlphaFoldDB" id="A0A372IP24"/>
<gene>
    <name evidence="4" type="ORF">D0Y96_07640</name>
</gene>
<organism evidence="4 5">
    <name type="scientific">Paracidobacterium acidisoli</name>
    <dbReference type="NCBI Taxonomy" id="2303751"/>
    <lineage>
        <taxon>Bacteria</taxon>
        <taxon>Pseudomonadati</taxon>
        <taxon>Acidobacteriota</taxon>
        <taxon>Terriglobia</taxon>
        <taxon>Terriglobales</taxon>
        <taxon>Acidobacteriaceae</taxon>
        <taxon>Paracidobacterium</taxon>
    </lineage>
</organism>
<dbReference type="InterPro" id="IPR009050">
    <property type="entry name" value="Globin-like_sf"/>
</dbReference>
<dbReference type="InterPro" id="IPR012292">
    <property type="entry name" value="Globin/Proto"/>
</dbReference>
<evidence type="ECO:0000259" key="3">
    <source>
        <dbReference type="Pfam" id="PF21118"/>
    </source>
</evidence>